<dbReference type="Proteomes" id="UP000237025">
    <property type="component" value="Unassembled WGS sequence"/>
</dbReference>
<accession>A0ABX4ZWW0</accession>
<keyword evidence="3" id="KW-1185">Reference proteome</keyword>
<evidence type="ECO:0000259" key="1">
    <source>
        <dbReference type="Pfam" id="PF15977"/>
    </source>
</evidence>
<dbReference type="Gene3D" id="2.60.120.10">
    <property type="entry name" value="Jelly Rolls"/>
    <property type="match status" value="1"/>
</dbReference>
<reference evidence="2 3" key="1">
    <citation type="submission" date="2018-02" db="EMBL/GenBank/DDBJ databases">
        <title>Lelliotia aquatilis sp. nov., isolated from drinking water.</title>
        <authorList>
            <person name="Kaempfer P."/>
            <person name="Glaeser S."/>
            <person name="Exner M."/>
            <person name="Doijad S."/>
            <person name="Chakraborty T."/>
        </authorList>
    </citation>
    <scope>NUCLEOTIDE SEQUENCE [LARGE SCALE GENOMIC DNA]</scope>
    <source>
        <strain evidence="2 3">6331-17</strain>
    </source>
</reference>
<organism evidence="2 3">
    <name type="scientific">Lelliottia aquatilis</name>
    <dbReference type="NCBI Taxonomy" id="2080838"/>
    <lineage>
        <taxon>Bacteria</taxon>
        <taxon>Pseudomonadati</taxon>
        <taxon>Pseudomonadota</taxon>
        <taxon>Gammaproteobacteria</taxon>
        <taxon>Enterobacterales</taxon>
        <taxon>Enterobacteriaceae</taxon>
        <taxon>Lelliottia</taxon>
    </lineage>
</organism>
<protein>
    <recommendedName>
        <fullName evidence="1">IprA winged helix-turn-helix domain-containing protein</fullName>
    </recommendedName>
</protein>
<dbReference type="InterPro" id="IPR041687">
    <property type="entry name" value="HTH_46"/>
</dbReference>
<feature type="domain" description="IprA winged helix-turn-helix" evidence="1">
    <location>
        <begin position="153"/>
        <end position="214"/>
    </location>
</feature>
<gene>
    <name evidence="2" type="ORF">C3712_19285</name>
</gene>
<dbReference type="RefSeq" id="WP_095282707.1">
    <property type="nucleotide sequence ID" value="NZ_PQVT01000007.1"/>
</dbReference>
<evidence type="ECO:0000313" key="2">
    <source>
        <dbReference type="EMBL" id="POZ20272.1"/>
    </source>
</evidence>
<proteinExistence type="predicted"/>
<comment type="caution">
    <text evidence="2">The sequence shown here is derived from an EMBL/GenBank/DDBJ whole genome shotgun (WGS) entry which is preliminary data.</text>
</comment>
<dbReference type="Pfam" id="PF15977">
    <property type="entry name" value="HTH_46"/>
    <property type="match status" value="1"/>
</dbReference>
<sequence>MGNIMNPKVVMPLHTLTRFKPFAQIDSLIHHFLPHAEIEHFSANRLLHLDRKGERACLILLEGLVDISRIDDGILKGTLKAPFVAGISHPDYMGNAFHLMSATAVKVAILPYKSAMTIIREQKLWEDYSNYLLYIMGLHSTLSNHSIGLRSRDIIRDCLFDLMNENEQYRLKTNACKYIIEKTALSRSGVMGILADMKKENIIGIQRGVLIFINDEQNSHRND</sequence>
<dbReference type="InterPro" id="IPR014710">
    <property type="entry name" value="RmlC-like_jellyroll"/>
</dbReference>
<evidence type="ECO:0000313" key="3">
    <source>
        <dbReference type="Proteomes" id="UP000237025"/>
    </source>
</evidence>
<name>A0ABX4ZWW0_9ENTR</name>
<dbReference type="EMBL" id="PQVW01000019">
    <property type="protein sequence ID" value="POZ20272.1"/>
    <property type="molecule type" value="Genomic_DNA"/>
</dbReference>